<dbReference type="RefSeq" id="WP_085752803.1">
    <property type="nucleotide sequence ID" value="NZ_BSPR01000020.1"/>
</dbReference>
<dbReference type="AlphaFoldDB" id="A0A1W6LE15"/>
<dbReference type="Pfam" id="PF00072">
    <property type="entry name" value="Response_reg"/>
    <property type="match status" value="1"/>
</dbReference>
<dbReference type="CDD" id="cd06225">
    <property type="entry name" value="HAMP"/>
    <property type="match status" value="1"/>
</dbReference>
<dbReference type="InterPro" id="IPR011006">
    <property type="entry name" value="CheY-like_superfamily"/>
</dbReference>
<dbReference type="Pfam" id="PF02518">
    <property type="entry name" value="HATPase_c"/>
    <property type="match status" value="1"/>
</dbReference>
<dbReference type="SUPFAM" id="SSF52172">
    <property type="entry name" value="CheY-like"/>
    <property type="match status" value="1"/>
</dbReference>
<dbReference type="OrthoDB" id="8579121at2"/>
<gene>
    <name evidence="7" type="ORF">A4W93_22760</name>
</gene>
<dbReference type="GO" id="GO:0005886">
    <property type="term" value="C:plasma membrane"/>
    <property type="evidence" value="ECO:0007669"/>
    <property type="project" value="UniProtKB-SubCell"/>
</dbReference>
<dbReference type="FunFam" id="3.30.565.10:FF:000006">
    <property type="entry name" value="Sensor histidine kinase WalK"/>
    <property type="match status" value="1"/>
</dbReference>
<dbReference type="InterPro" id="IPR003660">
    <property type="entry name" value="HAMP_dom"/>
</dbReference>
<protein>
    <recommendedName>
        <fullName evidence="3">histidine kinase</fullName>
        <ecNumber evidence="3">2.7.13.3</ecNumber>
    </recommendedName>
</protein>
<dbReference type="PRINTS" id="PR00344">
    <property type="entry name" value="BCTRLSENSOR"/>
</dbReference>
<evidence type="ECO:0000256" key="4">
    <source>
        <dbReference type="ARBA" id="ARBA00022553"/>
    </source>
</evidence>
<dbReference type="InterPro" id="IPR005467">
    <property type="entry name" value="His_kinase_dom"/>
</dbReference>
<dbReference type="STRING" id="946333.A4W93_22760"/>
<accession>A0A1W6LE15</accession>
<sequence>MRTASWLPSSLVRRYALATAGLAAAALVMTSLASWWLIRQQHHEAVIQLANGERQHQAAAVGNDLRAISTRMAEIAASTILATGLVDSAGRETYLGPFLNGIRQVNGIPVQLSFTDYRGTEIASNDNSSFNADQLAWLRENIEQARPVATIFPSPNGDELVALEPMRYARTSSPEGAVLYKVKLPDLDAGPTARLMWGPRVLEGDSPDVTADVPSPPVFRHLAFRVRDRAGARIAADSPDPPYFHIAVVSGALMAIVVIAGLNLARVLTKDLRRLESFSTQLLDGDLGTGRAPEGGSAEVDALARSINGMLDRLSQQRVALLGEQDKLTRLTSELQAANRRKDDFLAMLGHELRNPLAPISAGAQLLEKLPPGDPRVKRTSEVITRQVGQMTKIVNDLLDVSRVTRGLITLERTPLDLASVVAAATEQARPLIESRGHVLKTFLPVEPVRVIGDTARLVQVLGNLLTNAAKYTPNGGRIDVRVAADGTDALLQVSDNGMGITPELMPEIFDLFTQGSRGVDRGQGGLGLGLALVKSLVELHGGSVRADSAGTDRGATLSVRLPRLNAPASAEPAHPIPAAPVPPRRIVLVDDNADAARTLSDCLALEGHSVEIFNDGPSALDFAAREAVDAFVLDIGLPGMDGNELARRLRARPATAHTLMIALSGYGQAADLERSTAAGFDHHLVKPADPDVLNGLLADVRG</sequence>
<dbReference type="SMART" id="SM00304">
    <property type="entry name" value="HAMP"/>
    <property type="match status" value="1"/>
</dbReference>
<evidence type="ECO:0000313" key="8">
    <source>
        <dbReference type="Proteomes" id="UP000193427"/>
    </source>
</evidence>
<evidence type="ECO:0000256" key="6">
    <source>
        <dbReference type="ARBA" id="ARBA00022777"/>
    </source>
</evidence>
<keyword evidence="5" id="KW-0808">Transferase</keyword>
<comment type="subcellular location">
    <subcellularLocation>
        <location evidence="2">Cell inner membrane</location>
        <topology evidence="2">Multi-pass membrane protein</topology>
    </subcellularLocation>
</comment>
<proteinExistence type="predicted"/>
<evidence type="ECO:0000313" key="7">
    <source>
        <dbReference type="EMBL" id="ARN22502.1"/>
    </source>
</evidence>
<dbReference type="PROSITE" id="PS50885">
    <property type="entry name" value="HAMP"/>
    <property type="match status" value="1"/>
</dbReference>
<dbReference type="SMART" id="SM00388">
    <property type="entry name" value="HisKA"/>
    <property type="match status" value="1"/>
</dbReference>
<dbReference type="Gene3D" id="1.10.287.130">
    <property type="match status" value="1"/>
</dbReference>
<dbReference type="SUPFAM" id="SSF47384">
    <property type="entry name" value="Homodimeric domain of signal transducing histidine kinase"/>
    <property type="match status" value="1"/>
</dbReference>
<dbReference type="CDD" id="cd00082">
    <property type="entry name" value="HisKA"/>
    <property type="match status" value="1"/>
</dbReference>
<dbReference type="EC" id="2.7.13.3" evidence="3"/>
<dbReference type="EMBL" id="CP015118">
    <property type="protein sequence ID" value="ARN22502.1"/>
    <property type="molecule type" value="Genomic_DNA"/>
</dbReference>
<keyword evidence="4" id="KW-0597">Phosphoprotein</keyword>
<dbReference type="InterPro" id="IPR004358">
    <property type="entry name" value="Sig_transdc_His_kin-like_C"/>
</dbReference>
<dbReference type="Gene3D" id="6.10.340.10">
    <property type="match status" value="1"/>
</dbReference>
<dbReference type="KEGG" id="rgu:A4W93_22760"/>
<dbReference type="InterPro" id="IPR003661">
    <property type="entry name" value="HisK_dim/P_dom"/>
</dbReference>
<dbReference type="Proteomes" id="UP000193427">
    <property type="component" value="Chromosome"/>
</dbReference>
<evidence type="ECO:0000256" key="5">
    <source>
        <dbReference type="ARBA" id="ARBA00022679"/>
    </source>
</evidence>
<comment type="catalytic activity">
    <reaction evidence="1">
        <text>ATP + protein L-histidine = ADP + protein N-phospho-L-histidine.</text>
        <dbReference type="EC" id="2.7.13.3"/>
    </reaction>
</comment>
<dbReference type="InterPro" id="IPR003594">
    <property type="entry name" value="HATPase_dom"/>
</dbReference>
<keyword evidence="8" id="KW-1185">Reference proteome</keyword>
<evidence type="ECO:0000256" key="3">
    <source>
        <dbReference type="ARBA" id="ARBA00012438"/>
    </source>
</evidence>
<dbReference type="PANTHER" id="PTHR43547">
    <property type="entry name" value="TWO-COMPONENT HISTIDINE KINASE"/>
    <property type="match status" value="1"/>
</dbReference>
<dbReference type="Gene3D" id="3.40.50.2300">
    <property type="match status" value="1"/>
</dbReference>
<dbReference type="InterPro" id="IPR036097">
    <property type="entry name" value="HisK_dim/P_sf"/>
</dbReference>
<dbReference type="CDD" id="cd00075">
    <property type="entry name" value="HATPase"/>
    <property type="match status" value="1"/>
</dbReference>
<dbReference type="SMART" id="SM00387">
    <property type="entry name" value="HATPase_c"/>
    <property type="match status" value="1"/>
</dbReference>
<dbReference type="PANTHER" id="PTHR43547:SF2">
    <property type="entry name" value="HYBRID SIGNAL TRANSDUCTION HISTIDINE KINASE C"/>
    <property type="match status" value="1"/>
</dbReference>
<dbReference type="InterPro" id="IPR036890">
    <property type="entry name" value="HATPase_C_sf"/>
</dbReference>
<dbReference type="Gene3D" id="3.30.565.10">
    <property type="entry name" value="Histidine kinase-like ATPase, C-terminal domain"/>
    <property type="match status" value="1"/>
</dbReference>
<reference evidence="7 8" key="1">
    <citation type="submission" date="2016-04" db="EMBL/GenBank/DDBJ databases">
        <title>Complete genome sequence of natural rubber-degrading, novel Gram-negative bacterium, Rhizobacter gummiphilus strain NS21.</title>
        <authorList>
            <person name="Tabata M."/>
            <person name="Kasai D."/>
            <person name="Fukuda M."/>
        </authorList>
    </citation>
    <scope>NUCLEOTIDE SEQUENCE [LARGE SCALE GENOMIC DNA]</scope>
    <source>
        <strain evidence="7 8">NS21</strain>
    </source>
</reference>
<dbReference type="GO" id="GO:0000155">
    <property type="term" value="F:phosphorelay sensor kinase activity"/>
    <property type="evidence" value="ECO:0007669"/>
    <property type="project" value="InterPro"/>
</dbReference>
<dbReference type="SMART" id="SM00448">
    <property type="entry name" value="REC"/>
    <property type="match status" value="1"/>
</dbReference>
<dbReference type="CDD" id="cd17580">
    <property type="entry name" value="REC_2_DhkD-like"/>
    <property type="match status" value="1"/>
</dbReference>
<dbReference type="InterPro" id="IPR001789">
    <property type="entry name" value="Sig_transdc_resp-reg_receiver"/>
</dbReference>
<evidence type="ECO:0000256" key="1">
    <source>
        <dbReference type="ARBA" id="ARBA00000085"/>
    </source>
</evidence>
<dbReference type="SUPFAM" id="SSF55874">
    <property type="entry name" value="ATPase domain of HSP90 chaperone/DNA topoisomerase II/histidine kinase"/>
    <property type="match status" value="1"/>
</dbReference>
<keyword evidence="6" id="KW-0418">Kinase</keyword>
<name>A0A1W6LE15_9BURK</name>
<dbReference type="Pfam" id="PF00512">
    <property type="entry name" value="HisKA"/>
    <property type="match status" value="1"/>
</dbReference>
<dbReference type="PROSITE" id="PS50110">
    <property type="entry name" value="RESPONSE_REGULATORY"/>
    <property type="match status" value="1"/>
</dbReference>
<organism evidence="7 8">
    <name type="scientific">Piscinibacter gummiphilus</name>
    <dbReference type="NCBI Taxonomy" id="946333"/>
    <lineage>
        <taxon>Bacteria</taxon>
        <taxon>Pseudomonadati</taxon>
        <taxon>Pseudomonadota</taxon>
        <taxon>Betaproteobacteria</taxon>
        <taxon>Burkholderiales</taxon>
        <taxon>Sphaerotilaceae</taxon>
        <taxon>Piscinibacter</taxon>
    </lineage>
</organism>
<dbReference type="PROSITE" id="PS50109">
    <property type="entry name" value="HIS_KIN"/>
    <property type="match status" value="1"/>
</dbReference>
<evidence type="ECO:0000256" key="2">
    <source>
        <dbReference type="ARBA" id="ARBA00004429"/>
    </source>
</evidence>